<gene>
    <name evidence="1" type="ORF">IMCC12053_1652</name>
</gene>
<dbReference type="SUPFAM" id="SSF110857">
    <property type="entry name" value="Gamma-glutamyl cyclotransferase-like"/>
    <property type="match status" value="1"/>
</dbReference>
<dbReference type="STRING" id="1397108.IMCC12053_1652"/>
<proteinExistence type="predicted"/>
<dbReference type="EMBL" id="CP012023">
    <property type="protein sequence ID" value="ALI55599.1"/>
    <property type="molecule type" value="Genomic_DNA"/>
</dbReference>
<evidence type="ECO:0000313" key="2">
    <source>
        <dbReference type="Proteomes" id="UP000064920"/>
    </source>
</evidence>
<evidence type="ECO:0000313" key="1">
    <source>
        <dbReference type="EMBL" id="ALI55599.1"/>
    </source>
</evidence>
<dbReference type="InterPro" id="IPR036568">
    <property type="entry name" value="GGCT-like_sf"/>
</dbReference>
<dbReference type="InterPro" id="IPR013024">
    <property type="entry name" value="GGCT-like"/>
</dbReference>
<reference evidence="1 2" key="1">
    <citation type="submission" date="2015-05" db="EMBL/GenBank/DDBJ databases">
        <authorList>
            <person name="Wang D.B."/>
            <person name="Wang M."/>
        </authorList>
    </citation>
    <scope>NUCLEOTIDE SEQUENCE [LARGE SCALE GENOMIC DNA]</scope>
    <source>
        <strain evidence="1 2">IMCC 12053</strain>
    </source>
</reference>
<protein>
    <submittedName>
        <fullName evidence="1">Uncharacterized protein</fullName>
    </submittedName>
</protein>
<sequence length="138" mass="15787">MTHPHAKIGDHLFVYGTLMRAIDDNDMARLLRDNSTHVGAATMQGRLYTVSYYPGVIDSDAPTDVVHGDLFRLGKNAAQVIEQLDLYEDIGPPFEPPYEYRREFRTVHHGGETCQAWVYMYNWPLNDNAQIPDGKFRT</sequence>
<name>A0A0N9ZPS0_9RHOB</name>
<dbReference type="AlphaFoldDB" id="A0A0N9ZPS0"/>
<dbReference type="CDD" id="cd06661">
    <property type="entry name" value="GGCT_like"/>
    <property type="match status" value="1"/>
</dbReference>
<dbReference type="KEGG" id="cmar:IMCC12053_1652"/>
<organism evidence="1 2">
    <name type="scientific">Celeribacter marinus</name>
    <dbReference type="NCBI Taxonomy" id="1397108"/>
    <lineage>
        <taxon>Bacteria</taxon>
        <taxon>Pseudomonadati</taxon>
        <taxon>Pseudomonadota</taxon>
        <taxon>Alphaproteobacteria</taxon>
        <taxon>Rhodobacterales</taxon>
        <taxon>Roseobacteraceae</taxon>
        <taxon>Celeribacter</taxon>
    </lineage>
</organism>
<dbReference type="Pfam" id="PF06094">
    <property type="entry name" value="GGACT"/>
    <property type="match status" value="1"/>
</dbReference>
<accession>A0A0N9ZPS0</accession>
<dbReference type="PATRIC" id="fig|1397108.4.peg.1685"/>
<dbReference type="InterPro" id="IPR009288">
    <property type="entry name" value="AIG2-like_dom"/>
</dbReference>
<dbReference type="Gene3D" id="3.10.490.10">
    <property type="entry name" value="Gamma-glutamyl cyclotransferase-like"/>
    <property type="match status" value="1"/>
</dbReference>
<keyword evidence="2" id="KW-1185">Reference proteome</keyword>
<dbReference type="RefSeq" id="WP_062217758.1">
    <property type="nucleotide sequence ID" value="NZ_CP012023.1"/>
</dbReference>
<dbReference type="Proteomes" id="UP000064920">
    <property type="component" value="Chromosome"/>
</dbReference>